<evidence type="ECO:0008006" key="5">
    <source>
        <dbReference type="Google" id="ProtNLM"/>
    </source>
</evidence>
<feature type="signal peptide" evidence="2">
    <location>
        <begin position="1"/>
        <end position="25"/>
    </location>
</feature>
<dbReference type="EMBL" id="OU963871">
    <property type="protein sequence ID" value="CAH0383489.1"/>
    <property type="molecule type" value="Genomic_DNA"/>
</dbReference>
<dbReference type="AlphaFoldDB" id="A0A9P0A3V7"/>
<evidence type="ECO:0000313" key="3">
    <source>
        <dbReference type="EMBL" id="CAH0383489.1"/>
    </source>
</evidence>
<reference evidence="3" key="1">
    <citation type="submission" date="2021-12" db="EMBL/GenBank/DDBJ databases">
        <authorList>
            <person name="King R."/>
        </authorList>
    </citation>
    <scope>NUCLEOTIDE SEQUENCE</scope>
</reference>
<proteinExistence type="predicted"/>
<keyword evidence="2" id="KW-0732">Signal</keyword>
<feature type="compositionally biased region" description="Basic and acidic residues" evidence="1">
    <location>
        <begin position="82"/>
        <end position="95"/>
    </location>
</feature>
<feature type="region of interest" description="Disordered" evidence="1">
    <location>
        <begin position="31"/>
        <end position="107"/>
    </location>
</feature>
<evidence type="ECO:0000313" key="4">
    <source>
        <dbReference type="Proteomes" id="UP001152759"/>
    </source>
</evidence>
<dbReference type="Proteomes" id="UP001152759">
    <property type="component" value="Chromosome 10"/>
</dbReference>
<keyword evidence="4" id="KW-1185">Reference proteome</keyword>
<organism evidence="3 4">
    <name type="scientific">Bemisia tabaci</name>
    <name type="common">Sweetpotato whitefly</name>
    <name type="synonym">Aleurodes tabaci</name>
    <dbReference type="NCBI Taxonomy" id="7038"/>
    <lineage>
        <taxon>Eukaryota</taxon>
        <taxon>Metazoa</taxon>
        <taxon>Ecdysozoa</taxon>
        <taxon>Arthropoda</taxon>
        <taxon>Hexapoda</taxon>
        <taxon>Insecta</taxon>
        <taxon>Pterygota</taxon>
        <taxon>Neoptera</taxon>
        <taxon>Paraneoptera</taxon>
        <taxon>Hemiptera</taxon>
        <taxon>Sternorrhyncha</taxon>
        <taxon>Aleyrodoidea</taxon>
        <taxon>Aleyrodidae</taxon>
        <taxon>Aleyrodinae</taxon>
        <taxon>Bemisia</taxon>
    </lineage>
</organism>
<evidence type="ECO:0000256" key="1">
    <source>
        <dbReference type="SAM" id="MobiDB-lite"/>
    </source>
</evidence>
<gene>
    <name evidence="3" type="ORF">BEMITA_LOCUS2933</name>
</gene>
<feature type="compositionally biased region" description="Basic residues" evidence="1">
    <location>
        <begin position="96"/>
        <end position="107"/>
    </location>
</feature>
<feature type="chain" id="PRO_5040210675" description="Secreted protein" evidence="2">
    <location>
        <begin position="26"/>
        <end position="107"/>
    </location>
</feature>
<accession>A0A9P0A3V7</accession>
<sequence length="107" mass="11937">MKTNRHLCFLTSIALIIVLFWPVFADRKWPDQPRAEGSDGGAVTGHPNRKSDSISPEIARLGCSGPEPDFQLDEGALEDVFGAEKSDYEGTEERSRRVKRAIPNHPF</sequence>
<protein>
    <recommendedName>
        <fullName evidence="5">Secreted protein</fullName>
    </recommendedName>
</protein>
<evidence type="ECO:0000256" key="2">
    <source>
        <dbReference type="SAM" id="SignalP"/>
    </source>
</evidence>
<name>A0A9P0A3V7_BEMTA</name>